<accession>A0ABP7ZPV9</accession>
<evidence type="ECO:0000259" key="4">
    <source>
        <dbReference type="PROSITE" id="PS50043"/>
    </source>
</evidence>
<keyword evidence="1" id="KW-0805">Transcription regulation</keyword>
<reference evidence="6" key="1">
    <citation type="journal article" date="2019" name="Int. J. Syst. Evol. Microbiol.">
        <title>The Global Catalogue of Microorganisms (GCM) 10K type strain sequencing project: providing services to taxonomists for standard genome sequencing and annotation.</title>
        <authorList>
            <consortium name="The Broad Institute Genomics Platform"/>
            <consortium name="The Broad Institute Genome Sequencing Center for Infectious Disease"/>
            <person name="Wu L."/>
            <person name="Ma J."/>
        </authorList>
    </citation>
    <scope>NUCLEOTIDE SEQUENCE [LARGE SCALE GENOMIC DNA]</scope>
    <source>
        <strain evidence="6">JCM 17591</strain>
    </source>
</reference>
<keyword evidence="6" id="KW-1185">Reference proteome</keyword>
<dbReference type="RefSeq" id="WP_344751318.1">
    <property type="nucleotide sequence ID" value="NZ_BAABBW010000001.1"/>
</dbReference>
<dbReference type="EMBL" id="BAABBW010000001">
    <property type="protein sequence ID" value="GAA4167544.1"/>
    <property type="molecule type" value="Genomic_DNA"/>
</dbReference>
<dbReference type="InterPro" id="IPR000792">
    <property type="entry name" value="Tscrpt_reg_LuxR_C"/>
</dbReference>
<dbReference type="InterPro" id="IPR016032">
    <property type="entry name" value="Sig_transdc_resp-reg_C-effctor"/>
</dbReference>
<proteinExistence type="predicted"/>
<name>A0ABP7ZPV9_9MICO</name>
<keyword evidence="2" id="KW-0238">DNA-binding</keyword>
<gene>
    <name evidence="5" type="ORF">GCM10022287_01250</name>
</gene>
<dbReference type="Gene3D" id="1.10.10.10">
    <property type="entry name" value="Winged helix-like DNA-binding domain superfamily/Winged helix DNA-binding domain"/>
    <property type="match status" value="1"/>
</dbReference>
<sequence>MTAADELRAAVRGQQWAAVDRLFDQHFFALLLTSPELVRDAFAALPNEWYRQHPRHVMTRGIAAVTGPLPLVAAEAEEAFAAWVASQPEPAARDLLGVLAARLRALMSARRFFEADTIADRMRETIRGAREHAGFTDVLPPALLRIGTAKLLVGDVLTAFQMFADAHRWANAGPIHPIDPMVRDHLALTAALNEDYIAAVQWLEGRGERTTREDGVRYRYETVGLVARALIAVGQADSAQASAAVDNADDEGTRLSELWWVAVHARARYELFWGDPHRGVSLIRRSRQLHAAGAMPVLAAKLLRADMADLLMMLGELPAAARELDALGVTQPHPAVQASKIRLELLRGRVDEAAQQLADVASAEGLGPALSVLGAQVERLAGGEVSQRAARRAAFFVRDSGARSALLEADHELRAQLLALMGGEVVPAGNDYGYRFRPRLTRRESEVLRALGQFETVRDIAAALHVSPNTVKTHLQALYRKFGVHTRDEVLRHLTE</sequence>
<dbReference type="SMART" id="SM00421">
    <property type="entry name" value="HTH_LUXR"/>
    <property type="match status" value="1"/>
</dbReference>
<organism evidence="5 6">
    <name type="scientific">Gryllotalpicola koreensis</name>
    <dbReference type="NCBI Taxonomy" id="993086"/>
    <lineage>
        <taxon>Bacteria</taxon>
        <taxon>Bacillati</taxon>
        <taxon>Actinomycetota</taxon>
        <taxon>Actinomycetes</taxon>
        <taxon>Micrococcales</taxon>
        <taxon>Microbacteriaceae</taxon>
        <taxon>Gryllotalpicola</taxon>
    </lineage>
</organism>
<dbReference type="Proteomes" id="UP001501079">
    <property type="component" value="Unassembled WGS sequence"/>
</dbReference>
<evidence type="ECO:0000256" key="2">
    <source>
        <dbReference type="ARBA" id="ARBA00023125"/>
    </source>
</evidence>
<dbReference type="CDD" id="cd06170">
    <property type="entry name" value="LuxR_C_like"/>
    <property type="match status" value="1"/>
</dbReference>
<dbReference type="PRINTS" id="PR00038">
    <property type="entry name" value="HTHLUXR"/>
</dbReference>
<comment type="caution">
    <text evidence="5">The sequence shown here is derived from an EMBL/GenBank/DDBJ whole genome shotgun (WGS) entry which is preliminary data.</text>
</comment>
<dbReference type="PROSITE" id="PS50043">
    <property type="entry name" value="HTH_LUXR_2"/>
    <property type="match status" value="1"/>
</dbReference>
<keyword evidence="3" id="KW-0804">Transcription</keyword>
<protein>
    <recommendedName>
        <fullName evidence="4">HTH luxR-type domain-containing protein</fullName>
    </recommendedName>
</protein>
<dbReference type="Pfam" id="PF00196">
    <property type="entry name" value="GerE"/>
    <property type="match status" value="1"/>
</dbReference>
<dbReference type="SUPFAM" id="SSF46894">
    <property type="entry name" value="C-terminal effector domain of the bipartite response regulators"/>
    <property type="match status" value="1"/>
</dbReference>
<evidence type="ECO:0000313" key="5">
    <source>
        <dbReference type="EMBL" id="GAA4167544.1"/>
    </source>
</evidence>
<evidence type="ECO:0000256" key="1">
    <source>
        <dbReference type="ARBA" id="ARBA00023015"/>
    </source>
</evidence>
<evidence type="ECO:0000256" key="3">
    <source>
        <dbReference type="ARBA" id="ARBA00023163"/>
    </source>
</evidence>
<evidence type="ECO:0000313" key="6">
    <source>
        <dbReference type="Proteomes" id="UP001501079"/>
    </source>
</evidence>
<dbReference type="InterPro" id="IPR036388">
    <property type="entry name" value="WH-like_DNA-bd_sf"/>
</dbReference>
<dbReference type="PANTHER" id="PTHR44688:SF16">
    <property type="entry name" value="DNA-BINDING TRANSCRIPTIONAL ACTIVATOR DEVR_DOSR"/>
    <property type="match status" value="1"/>
</dbReference>
<dbReference type="PANTHER" id="PTHR44688">
    <property type="entry name" value="DNA-BINDING TRANSCRIPTIONAL ACTIVATOR DEVR_DOSR"/>
    <property type="match status" value="1"/>
</dbReference>
<feature type="domain" description="HTH luxR-type" evidence="4">
    <location>
        <begin position="433"/>
        <end position="496"/>
    </location>
</feature>